<evidence type="ECO:0000313" key="7">
    <source>
        <dbReference type="Proteomes" id="UP000248021"/>
    </source>
</evidence>
<sequence length="159" mass="16993">MSTIDDERFLQYAAELSRRQLSETYGGPFGAVVVRDGRIIGEGANAVTAVNDPTAHAEIVAIRAACAAEGSFSLAGATIYASCEPCPMCLAASYWARVSRIVFAATRAEAAAAGFDDAFIYDEIPKPREKRSLAMEHRPNATASDTLAAWLAKADRIAY</sequence>
<keyword evidence="3" id="KW-0378">Hydrolase</keyword>
<proteinExistence type="inferred from homology"/>
<organism evidence="6 7">
    <name type="scientific">Chelatococcus asaccharovorans</name>
    <dbReference type="NCBI Taxonomy" id="28210"/>
    <lineage>
        <taxon>Bacteria</taxon>
        <taxon>Pseudomonadati</taxon>
        <taxon>Pseudomonadota</taxon>
        <taxon>Alphaproteobacteria</taxon>
        <taxon>Hyphomicrobiales</taxon>
        <taxon>Chelatococcaceae</taxon>
        <taxon>Chelatococcus</taxon>
    </lineage>
</organism>
<dbReference type="InterPro" id="IPR002125">
    <property type="entry name" value="CMP_dCMP_dom"/>
</dbReference>
<evidence type="ECO:0000313" key="6">
    <source>
        <dbReference type="EMBL" id="PXW52149.1"/>
    </source>
</evidence>
<dbReference type="PROSITE" id="PS51747">
    <property type="entry name" value="CYT_DCMP_DEAMINASES_2"/>
    <property type="match status" value="1"/>
</dbReference>
<comment type="caution">
    <text evidence="6">The sequence shown here is derived from an EMBL/GenBank/DDBJ whole genome shotgun (WGS) entry which is preliminary data.</text>
</comment>
<dbReference type="FunFam" id="3.40.140.10:FF:000011">
    <property type="entry name" value="tRNA-specific adenosine deaminase"/>
    <property type="match status" value="1"/>
</dbReference>
<keyword evidence="2" id="KW-0479">Metal-binding</keyword>
<accession>A0A2V3U4C9</accession>
<dbReference type="Proteomes" id="UP000248021">
    <property type="component" value="Unassembled WGS sequence"/>
</dbReference>
<dbReference type="PANTHER" id="PTHR11079:SF161">
    <property type="entry name" value="CMP_DCMP-TYPE DEAMINASE DOMAIN-CONTAINING PROTEIN"/>
    <property type="match status" value="1"/>
</dbReference>
<dbReference type="PANTHER" id="PTHR11079">
    <property type="entry name" value="CYTOSINE DEAMINASE FAMILY MEMBER"/>
    <property type="match status" value="1"/>
</dbReference>
<gene>
    <name evidence="6" type="ORF">C7450_11710</name>
</gene>
<evidence type="ECO:0000256" key="4">
    <source>
        <dbReference type="ARBA" id="ARBA00022833"/>
    </source>
</evidence>
<evidence type="ECO:0000259" key="5">
    <source>
        <dbReference type="PROSITE" id="PS51747"/>
    </source>
</evidence>
<protein>
    <submittedName>
        <fullName evidence="6">tRNA(Arg) A34 adenosine deaminase TadA</fullName>
    </submittedName>
</protein>
<dbReference type="SUPFAM" id="SSF53927">
    <property type="entry name" value="Cytidine deaminase-like"/>
    <property type="match status" value="1"/>
</dbReference>
<dbReference type="InterPro" id="IPR016193">
    <property type="entry name" value="Cytidine_deaminase-like"/>
</dbReference>
<feature type="domain" description="CMP/dCMP-type deaminase" evidence="5">
    <location>
        <begin position="4"/>
        <end position="118"/>
    </location>
</feature>
<dbReference type="GO" id="GO:0006152">
    <property type="term" value="P:purine nucleoside catabolic process"/>
    <property type="evidence" value="ECO:0007669"/>
    <property type="project" value="TreeGrafter"/>
</dbReference>
<evidence type="ECO:0000256" key="1">
    <source>
        <dbReference type="ARBA" id="ARBA00006576"/>
    </source>
</evidence>
<comment type="similarity">
    <text evidence="1">Belongs to the cytidine and deoxycytidylate deaminase family.</text>
</comment>
<dbReference type="OrthoDB" id="9802676at2"/>
<dbReference type="GO" id="GO:0046872">
    <property type="term" value="F:metal ion binding"/>
    <property type="evidence" value="ECO:0007669"/>
    <property type="project" value="UniProtKB-KW"/>
</dbReference>
<dbReference type="RefSeq" id="WP_110378054.1">
    <property type="nucleotide sequence ID" value="NZ_JAHBRY010000001.1"/>
</dbReference>
<dbReference type="CDD" id="cd01285">
    <property type="entry name" value="nucleoside_deaminase"/>
    <property type="match status" value="1"/>
</dbReference>
<dbReference type="Gene3D" id="3.40.140.10">
    <property type="entry name" value="Cytidine Deaminase, domain 2"/>
    <property type="match status" value="1"/>
</dbReference>
<keyword evidence="7" id="KW-1185">Reference proteome</keyword>
<reference evidence="6 7" key="1">
    <citation type="submission" date="2018-05" db="EMBL/GenBank/DDBJ databases">
        <title>Genomic Encyclopedia of Type Strains, Phase IV (KMG-IV): sequencing the most valuable type-strain genomes for metagenomic binning, comparative biology and taxonomic classification.</title>
        <authorList>
            <person name="Goeker M."/>
        </authorList>
    </citation>
    <scope>NUCLEOTIDE SEQUENCE [LARGE SCALE GENOMIC DNA]</scope>
    <source>
        <strain evidence="6 7">DSM 6462</strain>
    </source>
</reference>
<dbReference type="AlphaFoldDB" id="A0A2V3U4C9"/>
<dbReference type="EMBL" id="QJJK01000017">
    <property type="protein sequence ID" value="PXW52149.1"/>
    <property type="molecule type" value="Genomic_DNA"/>
</dbReference>
<keyword evidence="4" id="KW-0862">Zinc</keyword>
<dbReference type="Pfam" id="PF00383">
    <property type="entry name" value="dCMP_cyt_deam_1"/>
    <property type="match status" value="1"/>
</dbReference>
<evidence type="ECO:0000256" key="3">
    <source>
        <dbReference type="ARBA" id="ARBA00022801"/>
    </source>
</evidence>
<dbReference type="GO" id="GO:0047974">
    <property type="term" value="F:guanosine deaminase activity"/>
    <property type="evidence" value="ECO:0007669"/>
    <property type="project" value="TreeGrafter"/>
</dbReference>
<evidence type="ECO:0000256" key="2">
    <source>
        <dbReference type="ARBA" id="ARBA00022723"/>
    </source>
</evidence>
<name>A0A2V3U4C9_9HYPH</name>